<evidence type="ECO:0000256" key="3">
    <source>
        <dbReference type="SAM" id="MobiDB-lite"/>
    </source>
</evidence>
<comment type="similarity">
    <text evidence="1">Belongs to the 2-oxoacid dehydrogenase family.</text>
</comment>
<dbReference type="GO" id="GO:0006099">
    <property type="term" value="P:tricarboxylic acid cycle"/>
    <property type="evidence" value="ECO:0007669"/>
    <property type="project" value="TreeGrafter"/>
</dbReference>
<organism evidence="5 6">
    <name type="scientific">Staphylococcus gallinarum</name>
    <dbReference type="NCBI Taxonomy" id="1293"/>
    <lineage>
        <taxon>Bacteria</taxon>
        <taxon>Bacillati</taxon>
        <taxon>Bacillota</taxon>
        <taxon>Bacilli</taxon>
        <taxon>Bacillales</taxon>
        <taxon>Staphylococcaceae</taxon>
        <taxon>Staphylococcus</taxon>
    </lineage>
</organism>
<dbReference type="InterPro" id="IPR003016">
    <property type="entry name" value="2-oxoA_DH_lipoyl-BS"/>
</dbReference>
<dbReference type="PANTHER" id="PTHR43416:SF5">
    <property type="entry name" value="DIHYDROLIPOYLLYSINE-RESIDUE SUCCINYLTRANSFERASE COMPONENT OF 2-OXOGLUTARATE DEHYDROGENASE COMPLEX, MITOCHONDRIAL"/>
    <property type="match status" value="1"/>
</dbReference>
<dbReference type="Proteomes" id="UP000255277">
    <property type="component" value="Unassembled WGS sequence"/>
</dbReference>
<reference evidence="5 6" key="1">
    <citation type="submission" date="2018-06" db="EMBL/GenBank/DDBJ databases">
        <authorList>
            <consortium name="Pathogen Informatics"/>
            <person name="Doyle S."/>
        </authorList>
    </citation>
    <scope>NUCLEOTIDE SEQUENCE [LARGE SCALE GENOMIC DNA]</scope>
    <source>
        <strain evidence="5 6">NCTC12195</strain>
    </source>
</reference>
<protein>
    <submittedName>
        <fullName evidence="5">Dihydrolipoamide succinyltransferase</fullName>
        <ecNumber evidence="5">2.3.1.61</ecNumber>
    </submittedName>
</protein>
<dbReference type="AlphaFoldDB" id="A0A380FFR3"/>
<sequence length="135" mass="14146">MPEVKVPELAESITEGTIAEWLKQVGDSVEKGEAIVELETDKVNVEVVSEEAGVIQEQLANEGDTVEVGQAIAVVGEGSGNADGGSTNDAPKQEEAKQETSNENDKSDDESSKQDASSSSDKDSHQRVNATPSCA</sequence>
<dbReference type="CDD" id="cd06849">
    <property type="entry name" value="lipoyl_domain"/>
    <property type="match status" value="1"/>
</dbReference>
<keyword evidence="5" id="KW-0808">Transferase</keyword>
<feature type="domain" description="Lipoyl-binding" evidence="4">
    <location>
        <begin position="1"/>
        <end position="76"/>
    </location>
</feature>
<gene>
    <name evidence="5" type="primary">odhB_5</name>
    <name evidence="5" type="ORF">NCTC12195_02495</name>
</gene>
<evidence type="ECO:0000256" key="2">
    <source>
        <dbReference type="ARBA" id="ARBA00022823"/>
    </source>
</evidence>
<dbReference type="PROSITE" id="PS00189">
    <property type="entry name" value="LIPOYL"/>
    <property type="match status" value="1"/>
</dbReference>
<keyword evidence="5" id="KW-0012">Acyltransferase</keyword>
<dbReference type="SUPFAM" id="SSF51230">
    <property type="entry name" value="Single hybrid motif"/>
    <property type="match status" value="1"/>
</dbReference>
<evidence type="ECO:0000313" key="5">
    <source>
        <dbReference type="EMBL" id="SUM33042.1"/>
    </source>
</evidence>
<evidence type="ECO:0000259" key="4">
    <source>
        <dbReference type="PROSITE" id="PS50968"/>
    </source>
</evidence>
<dbReference type="Pfam" id="PF00364">
    <property type="entry name" value="Biotin_lipoyl"/>
    <property type="match status" value="1"/>
</dbReference>
<dbReference type="InterPro" id="IPR000089">
    <property type="entry name" value="Biotin_lipoyl"/>
</dbReference>
<proteinExistence type="inferred from homology"/>
<dbReference type="EC" id="2.3.1.61" evidence="5"/>
<keyword evidence="2" id="KW-0450">Lipoyl</keyword>
<dbReference type="EMBL" id="UHDK01000001">
    <property type="protein sequence ID" value="SUM33042.1"/>
    <property type="molecule type" value="Genomic_DNA"/>
</dbReference>
<feature type="compositionally biased region" description="Basic and acidic residues" evidence="3">
    <location>
        <begin position="91"/>
        <end position="113"/>
    </location>
</feature>
<feature type="region of interest" description="Disordered" evidence="3">
    <location>
        <begin position="76"/>
        <end position="135"/>
    </location>
</feature>
<dbReference type="PANTHER" id="PTHR43416">
    <property type="entry name" value="DIHYDROLIPOYLLYSINE-RESIDUE SUCCINYLTRANSFERASE COMPONENT OF 2-OXOGLUTARATE DEHYDROGENASE COMPLEX, MITOCHONDRIAL-RELATED"/>
    <property type="match status" value="1"/>
</dbReference>
<evidence type="ECO:0000313" key="6">
    <source>
        <dbReference type="Proteomes" id="UP000255277"/>
    </source>
</evidence>
<dbReference type="Gene3D" id="2.40.50.100">
    <property type="match status" value="1"/>
</dbReference>
<name>A0A380FFR3_STAGA</name>
<dbReference type="InterPro" id="IPR050537">
    <property type="entry name" value="2-oxoacid_dehydrogenase"/>
</dbReference>
<accession>A0A380FFR3</accession>
<evidence type="ECO:0000256" key="1">
    <source>
        <dbReference type="ARBA" id="ARBA00007317"/>
    </source>
</evidence>
<dbReference type="GO" id="GO:0004149">
    <property type="term" value="F:dihydrolipoyllysine-residue succinyltransferase activity"/>
    <property type="evidence" value="ECO:0007669"/>
    <property type="project" value="UniProtKB-EC"/>
</dbReference>
<dbReference type="PROSITE" id="PS50968">
    <property type="entry name" value="BIOTINYL_LIPOYL"/>
    <property type="match status" value="1"/>
</dbReference>
<dbReference type="GO" id="GO:0005829">
    <property type="term" value="C:cytosol"/>
    <property type="evidence" value="ECO:0007669"/>
    <property type="project" value="TreeGrafter"/>
</dbReference>
<dbReference type="InterPro" id="IPR011053">
    <property type="entry name" value="Single_hybrid_motif"/>
</dbReference>